<dbReference type="PANTHER" id="PTHR36427">
    <property type="entry name" value="54S RIBOSOMAL PROTEIN L1, MITOCHONDRIAL"/>
    <property type="match status" value="1"/>
</dbReference>
<dbReference type="Gene3D" id="3.40.50.790">
    <property type="match status" value="1"/>
</dbReference>
<dbReference type="InterPro" id="IPR023674">
    <property type="entry name" value="Ribosomal_uL1-like"/>
</dbReference>
<dbReference type="AlphaFoldDB" id="A0A0G4L5N9"/>
<reference evidence="6 7" key="1">
    <citation type="submission" date="2015-05" db="EMBL/GenBank/DDBJ databases">
        <authorList>
            <person name="Fogelqvist Johan"/>
        </authorList>
    </citation>
    <scope>NUCLEOTIDE SEQUENCE [LARGE SCALE GENOMIC DNA]</scope>
    <source>
        <strain evidence="5">VL1</strain>
        <strain evidence="4">VL2</strain>
    </source>
</reference>
<evidence type="ECO:0000256" key="2">
    <source>
        <dbReference type="ARBA" id="ARBA00022980"/>
    </source>
</evidence>
<protein>
    <recommendedName>
        <fullName evidence="8">Ribosomal protein L1</fullName>
    </recommendedName>
</protein>
<dbReference type="SUPFAM" id="SSF56808">
    <property type="entry name" value="Ribosomal protein L1"/>
    <property type="match status" value="1"/>
</dbReference>
<gene>
    <name evidence="5" type="ORF">BN1708_003759</name>
    <name evidence="4" type="ORF">BN1723_011211</name>
</gene>
<evidence type="ECO:0000313" key="7">
    <source>
        <dbReference type="Proteomes" id="UP000045706"/>
    </source>
</evidence>
<dbReference type="CDD" id="cd00403">
    <property type="entry name" value="Ribosomal_L1"/>
    <property type="match status" value="1"/>
</dbReference>
<dbReference type="STRING" id="100787.A0A0G4L5N9"/>
<keyword evidence="6" id="KW-1185">Reference proteome</keyword>
<dbReference type="Pfam" id="PF00687">
    <property type="entry name" value="Ribosomal_L1"/>
    <property type="match status" value="1"/>
</dbReference>
<organism evidence="4 7">
    <name type="scientific">Verticillium longisporum</name>
    <name type="common">Verticillium dahliae var. longisporum</name>
    <dbReference type="NCBI Taxonomy" id="100787"/>
    <lineage>
        <taxon>Eukaryota</taxon>
        <taxon>Fungi</taxon>
        <taxon>Dikarya</taxon>
        <taxon>Ascomycota</taxon>
        <taxon>Pezizomycotina</taxon>
        <taxon>Sordariomycetes</taxon>
        <taxon>Hypocreomycetidae</taxon>
        <taxon>Glomerellales</taxon>
        <taxon>Plectosphaerellaceae</taxon>
        <taxon>Verticillium</taxon>
    </lineage>
</organism>
<name>A0A0G4L5N9_VERLO</name>
<evidence type="ECO:0000313" key="4">
    <source>
        <dbReference type="EMBL" id="CRK17080.1"/>
    </source>
</evidence>
<dbReference type="Gene3D" id="3.30.190.20">
    <property type="match status" value="1"/>
</dbReference>
<sequence length="303" mass="33138">MATSNQCLASMARLPLSAATRPQASALPRFLAPAVTQTRCASKNVAKIRDAAKKDKKKKKLNKDYKSYDPTKFPQFSLCDAMRYLRAYEVGRSPTHIKYELSVRFKTPRNGPSVKGRIRFPNPVKTGDVRVAVICPDDSEVAVQALQAGAVLAGQDAIFEAIRNDKINFNRLLCHSSSEAALTKAGLGRILGPKGLMPNRRMKTITDNVVSAIRDNTGADTYREKMGALRLAVGQLGFTPKMLAANVKAFIESIKQDVEKLEGTHKEVQEVVLSSSHGPGFNLNGLFDPTDEKVTPAHLSQVM</sequence>
<dbReference type="PANTHER" id="PTHR36427:SF3">
    <property type="entry name" value="LARGE RIBOSOMAL SUBUNIT PROTEIN UL1M"/>
    <property type="match status" value="1"/>
</dbReference>
<dbReference type="GO" id="GO:0005762">
    <property type="term" value="C:mitochondrial large ribosomal subunit"/>
    <property type="evidence" value="ECO:0007669"/>
    <property type="project" value="TreeGrafter"/>
</dbReference>
<keyword evidence="2" id="KW-0689">Ribosomal protein</keyword>
<evidence type="ECO:0000313" key="6">
    <source>
        <dbReference type="Proteomes" id="UP000044602"/>
    </source>
</evidence>
<evidence type="ECO:0000256" key="1">
    <source>
        <dbReference type="ARBA" id="ARBA00010531"/>
    </source>
</evidence>
<keyword evidence="3" id="KW-0687">Ribonucleoprotein</keyword>
<dbReference type="InterPro" id="IPR016095">
    <property type="entry name" value="Ribosomal_uL1_3-a/b-sand"/>
</dbReference>
<evidence type="ECO:0000256" key="3">
    <source>
        <dbReference type="ARBA" id="ARBA00023274"/>
    </source>
</evidence>
<dbReference type="InterPro" id="IPR028364">
    <property type="entry name" value="Ribosomal_uL1/biogenesis"/>
</dbReference>
<dbReference type="Proteomes" id="UP000044602">
    <property type="component" value="Unassembled WGS sequence"/>
</dbReference>
<comment type="similarity">
    <text evidence="1">Belongs to the universal ribosomal protein uL1 family.</text>
</comment>
<dbReference type="EMBL" id="CVQI01007668">
    <property type="protein sequence ID" value="CRK17080.1"/>
    <property type="molecule type" value="Genomic_DNA"/>
</dbReference>
<proteinExistence type="inferred from homology"/>
<dbReference type="EMBL" id="CVQH01016668">
    <property type="protein sequence ID" value="CRK24068.1"/>
    <property type="molecule type" value="Genomic_DNA"/>
</dbReference>
<evidence type="ECO:0000313" key="5">
    <source>
        <dbReference type="EMBL" id="CRK24068.1"/>
    </source>
</evidence>
<dbReference type="GO" id="GO:0003735">
    <property type="term" value="F:structural constituent of ribosome"/>
    <property type="evidence" value="ECO:0007669"/>
    <property type="project" value="TreeGrafter"/>
</dbReference>
<evidence type="ECO:0008006" key="8">
    <source>
        <dbReference type="Google" id="ProtNLM"/>
    </source>
</evidence>
<accession>A0A0G4L5N9</accession>
<dbReference type="Proteomes" id="UP000045706">
    <property type="component" value="Unassembled WGS sequence"/>
</dbReference>